<name>A0A5D3B248_9TREE</name>
<sequence length="257" mass="28241">MSLSANPEFAPFQLSPVSSPSKIYNLHREHSFYQEALLSSLPYIQQLQQQLVPYGFREINIMDEAMLKPVIQPSFPGSMILNLISAPLSPLTATESLAAEEATGTIHLLQLPLDLTAFLAPVAPYTSIQPACYEKQRRIAFATIVSPNTCLITPETMAIPPLRDLIHFLQCLLPSSSALSLSSVSSATKDQYPGAGRGSAALKEAEDRINEVALWRQGVKPDVTWLDKNELVLRDTVGCSYFRSLRKSLGEGEPILD</sequence>
<dbReference type="Proteomes" id="UP000322245">
    <property type="component" value="Unassembled WGS sequence"/>
</dbReference>
<gene>
    <name evidence="1" type="ORF">B9479_002908</name>
</gene>
<protein>
    <submittedName>
        <fullName evidence="1">Uncharacterized protein</fullName>
    </submittedName>
</protein>
<dbReference type="EMBL" id="NIDF01000025">
    <property type="protein sequence ID" value="TYJ56360.1"/>
    <property type="molecule type" value="Genomic_DNA"/>
</dbReference>
<organism evidence="1 2">
    <name type="scientific">Cryptococcus floricola</name>
    <dbReference type="NCBI Taxonomy" id="2591691"/>
    <lineage>
        <taxon>Eukaryota</taxon>
        <taxon>Fungi</taxon>
        <taxon>Dikarya</taxon>
        <taxon>Basidiomycota</taxon>
        <taxon>Agaricomycotina</taxon>
        <taxon>Tremellomycetes</taxon>
        <taxon>Tremellales</taxon>
        <taxon>Cryptococcaceae</taxon>
        <taxon>Cryptococcus</taxon>
    </lineage>
</organism>
<evidence type="ECO:0000313" key="1">
    <source>
        <dbReference type="EMBL" id="TYJ56360.1"/>
    </source>
</evidence>
<reference evidence="1 2" key="1">
    <citation type="submission" date="2017-05" db="EMBL/GenBank/DDBJ databases">
        <title>The Genome Sequence of Tsuchiyaea wingfieldii DSM 27421.</title>
        <authorList>
            <person name="Cuomo C."/>
            <person name="Passer A."/>
            <person name="Billmyre B."/>
            <person name="Heitman J."/>
        </authorList>
    </citation>
    <scope>NUCLEOTIDE SEQUENCE [LARGE SCALE GENOMIC DNA]</scope>
    <source>
        <strain evidence="1 2">DSM 27421</strain>
    </source>
</reference>
<comment type="caution">
    <text evidence="1">The sequence shown here is derived from an EMBL/GenBank/DDBJ whole genome shotgun (WGS) entry which is preliminary data.</text>
</comment>
<evidence type="ECO:0000313" key="2">
    <source>
        <dbReference type="Proteomes" id="UP000322245"/>
    </source>
</evidence>
<keyword evidence="2" id="KW-1185">Reference proteome</keyword>
<dbReference type="AlphaFoldDB" id="A0A5D3B248"/>
<accession>A0A5D3B248</accession>
<proteinExistence type="predicted"/>